<dbReference type="GO" id="GO:0046872">
    <property type="term" value="F:metal ion binding"/>
    <property type="evidence" value="ECO:0007669"/>
    <property type="project" value="UniProtKB-KW"/>
</dbReference>
<name>A0A2H0W811_9BACT</name>
<evidence type="ECO:0000313" key="10">
    <source>
        <dbReference type="Proteomes" id="UP000230093"/>
    </source>
</evidence>
<dbReference type="InterPro" id="IPR013785">
    <property type="entry name" value="Aldolase_TIM"/>
</dbReference>
<reference evidence="10" key="1">
    <citation type="submission" date="2017-09" db="EMBL/GenBank/DDBJ databases">
        <title>Depth-based differentiation of microbial function through sediment-hosted aquifers and enrichment of novel symbionts in the deep terrestrial subsurface.</title>
        <authorList>
            <person name="Probst A.J."/>
            <person name="Ladd B."/>
            <person name="Jarett J.K."/>
            <person name="Geller-Mcgrath D.E."/>
            <person name="Sieber C.M.K."/>
            <person name="Emerson J.B."/>
            <person name="Anantharaman K."/>
            <person name="Thomas B.C."/>
            <person name="Malmstrom R."/>
            <person name="Stieglmeier M."/>
            <person name="Klingl A."/>
            <person name="Woyke T."/>
            <person name="Ryan C.M."/>
            <person name="Banfield J.F."/>
        </authorList>
    </citation>
    <scope>NUCLEOTIDE SEQUENCE [LARGE SCALE GENOMIC DNA]</scope>
</reference>
<dbReference type="SFLD" id="SFLDG01123">
    <property type="entry name" value="methyltransferase_(Class_B)"/>
    <property type="match status" value="1"/>
</dbReference>
<comment type="cofactor">
    <cofactor evidence="1">
        <name>[4Fe-4S] cluster</name>
        <dbReference type="ChEBI" id="CHEBI:49883"/>
    </cofactor>
</comment>
<keyword evidence="7" id="KW-0411">Iron-sulfur</keyword>
<protein>
    <submittedName>
        <fullName evidence="9">B12-binding domain-containing radical SAM protein</fullName>
    </submittedName>
</protein>
<dbReference type="Proteomes" id="UP000230093">
    <property type="component" value="Unassembled WGS sequence"/>
</dbReference>
<organism evidence="9 10">
    <name type="scientific">Candidatus Beckwithbacteria bacterium CG10_big_fil_rev_8_21_14_0_10_34_10</name>
    <dbReference type="NCBI Taxonomy" id="1974495"/>
    <lineage>
        <taxon>Bacteria</taxon>
        <taxon>Candidatus Beckwithiibacteriota</taxon>
    </lineage>
</organism>
<feature type="domain" description="Radical SAM core" evidence="8">
    <location>
        <begin position="201"/>
        <end position="436"/>
    </location>
</feature>
<keyword evidence="2" id="KW-0489">Methyltransferase</keyword>
<dbReference type="Pfam" id="PF04055">
    <property type="entry name" value="Radical_SAM"/>
    <property type="match status" value="1"/>
</dbReference>
<dbReference type="GO" id="GO:0051539">
    <property type="term" value="F:4 iron, 4 sulfur cluster binding"/>
    <property type="evidence" value="ECO:0007669"/>
    <property type="project" value="UniProtKB-KW"/>
</dbReference>
<dbReference type="InterPro" id="IPR034466">
    <property type="entry name" value="Methyltransferase_Class_B"/>
</dbReference>
<dbReference type="Gene3D" id="3.40.50.280">
    <property type="entry name" value="Cobalamin-binding domain"/>
    <property type="match status" value="1"/>
</dbReference>
<evidence type="ECO:0000256" key="2">
    <source>
        <dbReference type="ARBA" id="ARBA00022603"/>
    </source>
</evidence>
<evidence type="ECO:0000259" key="8">
    <source>
        <dbReference type="PROSITE" id="PS51918"/>
    </source>
</evidence>
<keyword evidence="3" id="KW-0808">Transferase</keyword>
<dbReference type="Gene3D" id="3.20.20.70">
    <property type="entry name" value="Aldolase class I"/>
    <property type="match status" value="1"/>
</dbReference>
<dbReference type="EMBL" id="PEZT01000028">
    <property type="protein sequence ID" value="PIS08802.1"/>
    <property type="molecule type" value="Genomic_DNA"/>
</dbReference>
<dbReference type="SFLD" id="SFLDS00029">
    <property type="entry name" value="Radical_SAM"/>
    <property type="match status" value="1"/>
</dbReference>
<dbReference type="InterPro" id="IPR051198">
    <property type="entry name" value="BchE-like"/>
</dbReference>
<dbReference type="InterPro" id="IPR007197">
    <property type="entry name" value="rSAM"/>
</dbReference>
<evidence type="ECO:0000256" key="1">
    <source>
        <dbReference type="ARBA" id="ARBA00001966"/>
    </source>
</evidence>
<dbReference type="GO" id="GO:0003824">
    <property type="term" value="F:catalytic activity"/>
    <property type="evidence" value="ECO:0007669"/>
    <property type="project" value="InterPro"/>
</dbReference>
<dbReference type="AlphaFoldDB" id="A0A2H0W811"/>
<evidence type="ECO:0000313" key="9">
    <source>
        <dbReference type="EMBL" id="PIS08802.1"/>
    </source>
</evidence>
<evidence type="ECO:0000256" key="4">
    <source>
        <dbReference type="ARBA" id="ARBA00022691"/>
    </source>
</evidence>
<sequence length="485" mass="56848">MKIAISYPPLESNKGIPLLGQNRQFQWADSPWTAYPIVPAYTATMLQKAGHQVFWLDGINEGLKYKTWLKKLQQISPDMIILETKTPVVKKHWLIISDIKKISKKIVVVLVGDHVTALPFESFKNSLVDYVLTGGDYDFLSLNLVNHLTKKEKLEPGIYYRHGKRIFSTGKFKLNHNLSKLPLLDRDLTKWQLYAYKNSNYMRLPGTYTMFSRDCWWGKCTFCSWTTLYPGKCYRAIPVKKALTEVDHLINNYQIKEIMDDSGTFPVGKWLKDFCQGMIKKGFHKKIKININMRFNADLSQKDYLLMKKAGFRFLLFGLESSNQKTLDKLNKNLKIDQIEPVLKWAKKAGLNPHLTVMLGYPWETKKDIKNTLNYSKLLFKKGFIDSLQATIIIPYPGTPLFKEAKRKKLLKTLNWNKYDMKQAVLTTKIREKEIKSMIKNFYKSIFSLQFVLRKTKEALLNFDVFKYYLRFSFKYFSKLKDFKI</sequence>
<evidence type="ECO:0000256" key="5">
    <source>
        <dbReference type="ARBA" id="ARBA00022723"/>
    </source>
</evidence>
<keyword evidence="4" id="KW-0949">S-adenosyl-L-methionine</keyword>
<dbReference type="InterPro" id="IPR006638">
    <property type="entry name" value="Elp3/MiaA/NifB-like_rSAM"/>
</dbReference>
<accession>A0A2H0W811</accession>
<dbReference type="InterPro" id="IPR058240">
    <property type="entry name" value="rSAM_sf"/>
</dbReference>
<dbReference type="PANTHER" id="PTHR43409">
    <property type="entry name" value="ANAEROBIC MAGNESIUM-PROTOPORPHYRIN IX MONOMETHYL ESTER CYCLASE-RELATED"/>
    <property type="match status" value="1"/>
</dbReference>
<evidence type="ECO:0000256" key="7">
    <source>
        <dbReference type="ARBA" id="ARBA00023014"/>
    </source>
</evidence>
<evidence type="ECO:0000256" key="3">
    <source>
        <dbReference type="ARBA" id="ARBA00022679"/>
    </source>
</evidence>
<gene>
    <name evidence="9" type="ORF">COT75_04970</name>
</gene>
<proteinExistence type="predicted"/>
<dbReference type="PANTHER" id="PTHR43409:SF7">
    <property type="entry name" value="BLL1977 PROTEIN"/>
    <property type="match status" value="1"/>
</dbReference>
<comment type="caution">
    <text evidence="9">The sequence shown here is derived from an EMBL/GenBank/DDBJ whole genome shotgun (WGS) entry which is preliminary data.</text>
</comment>
<dbReference type="SFLD" id="SFLDG01082">
    <property type="entry name" value="B12-binding_domain_containing"/>
    <property type="match status" value="1"/>
</dbReference>
<dbReference type="SUPFAM" id="SSF102114">
    <property type="entry name" value="Radical SAM enzymes"/>
    <property type="match status" value="1"/>
</dbReference>
<evidence type="ECO:0000256" key="6">
    <source>
        <dbReference type="ARBA" id="ARBA00023004"/>
    </source>
</evidence>
<keyword evidence="5" id="KW-0479">Metal-binding</keyword>
<dbReference type="SMART" id="SM00729">
    <property type="entry name" value="Elp3"/>
    <property type="match status" value="1"/>
</dbReference>
<keyword evidence="6" id="KW-0408">Iron</keyword>
<dbReference type="PROSITE" id="PS51918">
    <property type="entry name" value="RADICAL_SAM"/>
    <property type="match status" value="1"/>
</dbReference>